<feature type="transmembrane region" description="Helical" evidence="1">
    <location>
        <begin position="7"/>
        <end position="28"/>
    </location>
</feature>
<dbReference type="InterPro" id="IPR032244">
    <property type="entry name" value="LapD_MoxY_N"/>
</dbReference>
<dbReference type="AlphaFoldDB" id="A0A6L9MTB8"/>
<dbReference type="InterPro" id="IPR042461">
    <property type="entry name" value="LapD_MoxY_peri_C"/>
</dbReference>
<sequence length="644" mass="73204">MSIIKELWLAIVVVLVVAIIGSVSIYGVTTKHYVEEQLYAKNIDNATMLALTLSKLEKDPVTLDLFIMSQFDIGHYSAIILKDANGAIISDHHQSFQFNQNSPRWFANYFSPNLEPGVAQVSDGWSQYGTIYVEADTGFIVASMWRAAYRLVIGLLFIAFLAGIIGAWFLRKILRPLDDVVYQAEAFQNMRFIKSKVPRTLELKRVVNAMNFLAQKSKMVMEKENTRLDLMRHKTQFDDESGLANRDYFILMLKGQLAFRDTQGINCVFLIRFTVEQGFLRIPANEKQTRLRELASAINGVLQDNHHSFTDSRIARLQKNEFAVLLTETHDASVIAYAFHNICTEIFCNPNDPEIFQSVVKLRADDSVSSVLMRADTMLNEAQSSELAYPSIESELMHNEPIEEERAWTEVLTSAITHAKVETFNYPVLNAKRQVIHYQAWAGVDINGQLRQSGYYTHWARYLDLLPQLELTTITFLIKYINSNKAQSKFAFLCSEQFLLDNEILAQLHYQLNANPNAAKRLCFEVRESTATRFPEAFKQFCSTLKVKGCEVGLKRVGESFSQLINIQELGLDYVKIDSGFMADIDSNRANHSFLQGFCSLAHTFGIKVYADGVNRSDHQELFSELGIDGVVSHIEVIEHLLDD</sequence>
<dbReference type="SMART" id="SM00052">
    <property type="entry name" value="EAL"/>
    <property type="match status" value="1"/>
</dbReference>
<dbReference type="Gene3D" id="3.30.110.200">
    <property type="match status" value="1"/>
</dbReference>
<feature type="transmembrane region" description="Helical" evidence="1">
    <location>
        <begin position="147"/>
        <end position="170"/>
    </location>
</feature>
<dbReference type="Gene3D" id="3.20.20.450">
    <property type="entry name" value="EAL domain"/>
    <property type="match status" value="1"/>
</dbReference>
<dbReference type="InterPro" id="IPR035919">
    <property type="entry name" value="EAL_sf"/>
</dbReference>
<dbReference type="RefSeq" id="WP_163111219.1">
    <property type="nucleotide sequence ID" value="NZ_JAAAWP010000003.1"/>
</dbReference>
<reference evidence="3 4" key="1">
    <citation type="submission" date="2020-01" db="EMBL/GenBank/DDBJ databases">
        <title>Genomes of bacteria type strains.</title>
        <authorList>
            <person name="Chen J."/>
            <person name="Zhu S."/>
            <person name="Yang J."/>
        </authorList>
    </citation>
    <scope>NUCLEOTIDE SEQUENCE [LARGE SCALE GENOMIC DNA]</scope>
    <source>
        <strain evidence="3 4">LMG 22958</strain>
    </source>
</reference>
<dbReference type="SUPFAM" id="SSF141868">
    <property type="entry name" value="EAL domain-like"/>
    <property type="match status" value="1"/>
</dbReference>
<evidence type="ECO:0000259" key="2">
    <source>
        <dbReference type="PROSITE" id="PS50883"/>
    </source>
</evidence>
<dbReference type="CDD" id="cd01948">
    <property type="entry name" value="EAL"/>
    <property type="match status" value="1"/>
</dbReference>
<evidence type="ECO:0000256" key="1">
    <source>
        <dbReference type="SAM" id="Phobius"/>
    </source>
</evidence>
<name>A0A6L9MTB8_9ALTE</name>
<dbReference type="Gene3D" id="3.30.70.270">
    <property type="match status" value="1"/>
</dbReference>
<dbReference type="PROSITE" id="PS50883">
    <property type="entry name" value="EAL"/>
    <property type="match status" value="1"/>
</dbReference>
<feature type="domain" description="EAL" evidence="2">
    <location>
        <begin position="405"/>
        <end position="644"/>
    </location>
</feature>
<dbReference type="Pfam" id="PF16448">
    <property type="entry name" value="LapD_MoxY_N"/>
    <property type="match status" value="1"/>
</dbReference>
<keyword evidence="1" id="KW-1133">Transmembrane helix</keyword>
<dbReference type="GO" id="GO:0071111">
    <property type="term" value="F:cyclic-guanylate-specific phosphodiesterase activity"/>
    <property type="evidence" value="ECO:0007669"/>
    <property type="project" value="InterPro"/>
</dbReference>
<proteinExistence type="predicted"/>
<dbReference type="PANTHER" id="PTHR33121">
    <property type="entry name" value="CYCLIC DI-GMP PHOSPHODIESTERASE PDEF"/>
    <property type="match status" value="1"/>
</dbReference>
<keyword evidence="1" id="KW-0472">Membrane</keyword>
<protein>
    <submittedName>
        <fullName evidence="3">EAL domain-containing protein</fullName>
    </submittedName>
</protein>
<gene>
    <name evidence="3" type="ORF">GTW09_07185</name>
</gene>
<comment type="caution">
    <text evidence="3">The sequence shown here is derived from an EMBL/GenBank/DDBJ whole genome shotgun (WGS) entry which is preliminary data.</text>
</comment>
<accession>A0A6L9MTB8</accession>
<dbReference type="InterPro" id="IPR050706">
    <property type="entry name" value="Cyclic-di-GMP_PDE-like"/>
</dbReference>
<dbReference type="Gene3D" id="6.20.270.20">
    <property type="entry name" value="LapD/MoxY periplasmic domain"/>
    <property type="match status" value="1"/>
</dbReference>
<dbReference type="InterPro" id="IPR001633">
    <property type="entry name" value="EAL_dom"/>
</dbReference>
<organism evidence="3 4">
    <name type="scientific">Alteromonas hispanica</name>
    <dbReference type="NCBI Taxonomy" id="315421"/>
    <lineage>
        <taxon>Bacteria</taxon>
        <taxon>Pseudomonadati</taxon>
        <taxon>Pseudomonadota</taxon>
        <taxon>Gammaproteobacteria</taxon>
        <taxon>Alteromonadales</taxon>
        <taxon>Alteromonadaceae</taxon>
        <taxon>Alteromonas/Salinimonas group</taxon>
        <taxon>Alteromonas</taxon>
    </lineage>
</organism>
<dbReference type="EMBL" id="JAAAWP010000003">
    <property type="protein sequence ID" value="NDW21297.1"/>
    <property type="molecule type" value="Genomic_DNA"/>
</dbReference>
<keyword evidence="4" id="KW-1185">Reference proteome</keyword>
<dbReference type="Proteomes" id="UP000478837">
    <property type="component" value="Unassembled WGS sequence"/>
</dbReference>
<keyword evidence="1" id="KW-0812">Transmembrane</keyword>
<dbReference type="InterPro" id="IPR043128">
    <property type="entry name" value="Rev_trsase/Diguanyl_cyclase"/>
</dbReference>
<evidence type="ECO:0000313" key="4">
    <source>
        <dbReference type="Proteomes" id="UP000478837"/>
    </source>
</evidence>
<dbReference type="Pfam" id="PF00563">
    <property type="entry name" value="EAL"/>
    <property type="match status" value="1"/>
</dbReference>
<evidence type="ECO:0000313" key="3">
    <source>
        <dbReference type="EMBL" id="NDW21297.1"/>
    </source>
</evidence>
<dbReference type="PANTHER" id="PTHR33121:SF79">
    <property type="entry name" value="CYCLIC DI-GMP PHOSPHODIESTERASE PDED-RELATED"/>
    <property type="match status" value="1"/>
</dbReference>